<dbReference type="FunFam" id="3.30.200.20:FF:000315">
    <property type="entry name" value="Calcium-dependent protein kinase 3"/>
    <property type="match status" value="1"/>
</dbReference>
<keyword evidence="7" id="KW-0677">Repeat</keyword>
<evidence type="ECO:0000256" key="14">
    <source>
        <dbReference type="ARBA" id="ARBA00048679"/>
    </source>
</evidence>
<comment type="catalytic activity">
    <reaction evidence="13">
        <text>L-threonyl-[protein] + ATP = O-phospho-L-threonyl-[protein] + ADP + H(+)</text>
        <dbReference type="Rhea" id="RHEA:46608"/>
        <dbReference type="Rhea" id="RHEA-COMP:11060"/>
        <dbReference type="Rhea" id="RHEA-COMP:11605"/>
        <dbReference type="ChEBI" id="CHEBI:15378"/>
        <dbReference type="ChEBI" id="CHEBI:30013"/>
        <dbReference type="ChEBI" id="CHEBI:30616"/>
        <dbReference type="ChEBI" id="CHEBI:61977"/>
        <dbReference type="ChEBI" id="CHEBI:456216"/>
        <dbReference type="EC" id="2.7.11.1"/>
    </reaction>
</comment>
<dbReference type="InterPro" id="IPR050205">
    <property type="entry name" value="CDPK_Ser/Thr_kinases"/>
</dbReference>
<feature type="binding site" evidence="15">
    <location>
        <position position="207"/>
    </location>
    <ligand>
        <name>ATP</name>
        <dbReference type="ChEBI" id="CHEBI:30616"/>
    </ligand>
</feature>
<dbReference type="Pfam" id="PF00069">
    <property type="entry name" value="Pkinase"/>
    <property type="match status" value="1"/>
</dbReference>
<keyword evidence="5" id="KW-0808">Transferase</keyword>
<keyword evidence="19" id="KW-1185">Reference proteome</keyword>
<dbReference type="Proteomes" id="UP001295684">
    <property type="component" value="Unassembled WGS sequence"/>
</dbReference>
<dbReference type="GO" id="GO:0005509">
    <property type="term" value="F:calcium ion binding"/>
    <property type="evidence" value="ECO:0007669"/>
    <property type="project" value="InterPro"/>
</dbReference>
<protein>
    <recommendedName>
        <fullName evidence="3">non-specific serine/threonine protein kinase</fullName>
        <ecNumber evidence="3">2.7.11.1</ecNumber>
    </recommendedName>
</protein>
<dbReference type="InterPro" id="IPR011009">
    <property type="entry name" value="Kinase-like_dom_sf"/>
</dbReference>
<dbReference type="EMBL" id="CAMPGE010028595">
    <property type="protein sequence ID" value="CAI2386109.1"/>
    <property type="molecule type" value="Genomic_DNA"/>
</dbReference>
<dbReference type="Gene3D" id="1.10.238.10">
    <property type="entry name" value="EF-hand"/>
    <property type="match status" value="2"/>
</dbReference>
<sequence length="651" mass="74771">MGATCCNECKPENVSAKKFYPNRWFKSGQEENSELIKVPSPEDHGITSREVKVDINFNIITNVEKKNGKIKSKMKLEDSKGKKVSMSSSKPAKVYCNNEIDEKHKYDLSEEVKSVPSVSYSSDSNSEYNIHQASLPKIRVSKCEEFKETRLKKRSTNKMSFDPKNLIKGKDSRMEDNYEFCGKLGKGTYGEVLKLRDKMSGEFRACKSFIKANYKKEKISLLYNEVRILRMMDHPNIVKVYDYYEDCDRFHIIMEYCEGGELFEYISKAGVFTEDMASHIMKQILSAIAYLHSQNILHSDLKAENIMLVEKNDDDFFIKLIDFGMATKYEQKKSHIQGTPYYIAPEVLKNCYDSKADIWSLGVLIYILLLGAPPFKASSLKEIFKKILVGKIDFSKEICGSLSEDSLEFIKELLKYDPEERPSAAECLKLPWIKKHSQKRKDTRKISSIALRNLKKFNSERKLEMAVISYIANYVTSEQNNQAMRDTFQMLDKDNDGVLSRQELLNGLSKVFGKQAFLHEEIDQLLDNIDLNGNGVIDYSEFVTATSDYQKLCTEKNLKTAFDRFDLDGNGEITLEELKEVLCGDEDDEDIKNLIKKVDKNGDGQINFEEFKDMMLTLYRRNSMISPGLGKEMNSSLGVTALLENRRVSMF</sequence>
<keyword evidence="9" id="KW-0418">Kinase</keyword>
<dbReference type="GO" id="GO:0004674">
    <property type="term" value="F:protein serine/threonine kinase activity"/>
    <property type="evidence" value="ECO:0007669"/>
    <property type="project" value="UniProtKB-KW"/>
</dbReference>
<dbReference type="InterPro" id="IPR002048">
    <property type="entry name" value="EF_hand_dom"/>
</dbReference>
<comment type="caution">
    <text evidence="18">The sequence shown here is derived from an EMBL/GenBank/DDBJ whole genome shotgun (WGS) entry which is preliminary data.</text>
</comment>
<evidence type="ECO:0000256" key="10">
    <source>
        <dbReference type="ARBA" id="ARBA00022837"/>
    </source>
</evidence>
<evidence type="ECO:0000256" key="7">
    <source>
        <dbReference type="ARBA" id="ARBA00022737"/>
    </source>
</evidence>
<evidence type="ECO:0000256" key="1">
    <source>
        <dbReference type="ARBA" id="ARBA00001946"/>
    </source>
</evidence>
<evidence type="ECO:0000259" key="16">
    <source>
        <dbReference type="PROSITE" id="PS50011"/>
    </source>
</evidence>
<dbReference type="Gene3D" id="1.10.510.10">
    <property type="entry name" value="Transferase(Phosphotransferase) domain 1"/>
    <property type="match status" value="1"/>
</dbReference>
<keyword evidence="10" id="KW-0106">Calcium</keyword>
<dbReference type="CDD" id="cd05117">
    <property type="entry name" value="STKc_CAMK"/>
    <property type="match status" value="1"/>
</dbReference>
<keyword evidence="4" id="KW-0723">Serine/threonine-protein kinase</keyword>
<name>A0AAD1Y7J8_EUPCR</name>
<comment type="catalytic activity">
    <reaction evidence="14">
        <text>L-seryl-[protein] + ATP = O-phospho-L-seryl-[protein] + ADP + H(+)</text>
        <dbReference type="Rhea" id="RHEA:17989"/>
        <dbReference type="Rhea" id="RHEA-COMP:9863"/>
        <dbReference type="Rhea" id="RHEA-COMP:11604"/>
        <dbReference type="ChEBI" id="CHEBI:15378"/>
        <dbReference type="ChEBI" id="CHEBI:29999"/>
        <dbReference type="ChEBI" id="CHEBI:30616"/>
        <dbReference type="ChEBI" id="CHEBI:83421"/>
        <dbReference type="ChEBI" id="CHEBI:456216"/>
        <dbReference type="EC" id="2.7.11.1"/>
    </reaction>
</comment>
<evidence type="ECO:0000259" key="17">
    <source>
        <dbReference type="PROSITE" id="PS50222"/>
    </source>
</evidence>
<dbReference type="PROSITE" id="PS50222">
    <property type="entry name" value="EF_HAND_2"/>
    <property type="match status" value="4"/>
</dbReference>
<dbReference type="PROSITE" id="PS00107">
    <property type="entry name" value="PROTEIN_KINASE_ATP"/>
    <property type="match status" value="1"/>
</dbReference>
<dbReference type="InterPro" id="IPR018247">
    <property type="entry name" value="EF_Hand_1_Ca_BS"/>
</dbReference>
<dbReference type="SUPFAM" id="SSF56112">
    <property type="entry name" value="Protein kinase-like (PK-like)"/>
    <property type="match status" value="1"/>
</dbReference>
<evidence type="ECO:0000256" key="5">
    <source>
        <dbReference type="ARBA" id="ARBA00022679"/>
    </source>
</evidence>
<dbReference type="Gene3D" id="3.30.200.20">
    <property type="entry name" value="Phosphorylase Kinase, domain 1"/>
    <property type="match status" value="1"/>
</dbReference>
<dbReference type="FunFam" id="1.10.510.10:FF:000571">
    <property type="entry name" value="Maternal embryonic leucine zipper kinase"/>
    <property type="match status" value="1"/>
</dbReference>
<reference evidence="18" key="1">
    <citation type="submission" date="2023-07" db="EMBL/GenBank/DDBJ databases">
        <authorList>
            <consortium name="AG Swart"/>
            <person name="Singh M."/>
            <person name="Singh A."/>
            <person name="Seah K."/>
            <person name="Emmerich C."/>
        </authorList>
    </citation>
    <scope>NUCLEOTIDE SEQUENCE</scope>
    <source>
        <strain evidence="18">DP1</strain>
    </source>
</reference>
<dbReference type="GO" id="GO:0005524">
    <property type="term" value="F:ATP binding"/>
    <property type="evidence" value="ECO:0007669"/>
    <property type="project" value="UniProtKB-UniRule"/>
</dbReference>
<dbReference type="AlphaFoldDB" id="A0AAD1Y7J8"/>
<evidence type="ECO:0000256" key="9">
    <source>
        <dbReference type="ARBA" id="ARBA00022777"/>
    </source>
</evidence>
<feature type="domain" description="Protein kinase" evidence="16">
    <location>
        <begin position="178"/>
        <end position="433"/>
    </location>
</feature>
<evidence type="ECO:0000256" key="13">
    <source>
        <dbReference type="ARBA" id="ARBA00047899"/>
    </source>
</evidence>
<feature type="domain" description="EF-hand" evidence="17">
    <location>
        <begin position="553"/>
        <end position="582"/>
    </location>
</feature>
<feature type="domain" description="EF-hand" evidence="17">
    <location>
        <begin position="586"/>
        <end position="621"/>
    </location>
</feature>
<dbReference type="SUPFAM" id="SSF47473">
    <property type="entry name" value="EF-hand"/>
    <property type="match status" value="1"/>
</dbReference>
<evidence type="ECO:0000256" key="11">
    <source>
        <dbReference type="ARBA" id="ARBA00022840"/>
    </source>
</evidence>
<dbReference type="InterPro" id="IPR011992">
    <property type="entry name" value="EF-hand-dom_pair"/>
</dbReference>
<evidence type="ECO:0000256" key="15">
    <source>
        <dbReference type="PROSITE-ProRule" id="PRU10141"/>
    </source>
</evidence>
<comment type="subunit">
    <text evidence="2">Monomer.</text>
</comment>
<dbReference type="PROSITE" id="PS00108">
    <property type="entry name" value="PROTEIN_KINASE_ST"/>
    <property type="match status" value="1"/>
</dbReference>
<dbReference type="PANTHER" id="PTHR24349">
    <property type="entry name" value="SERINE/THREONINE-PROTEIN KINASE"/>
    <property type="match status" value="1"/>
</dbReference>
<keyword evidence="6" id="KW-0479">Metal-binding</keyword>
<dbReference type="SMART" id="SM00054">
    <property type="entry name" value="EFh"/>
    <property type="match status" value="4"/>
</dbReference>
<dbReference type="Pfam" id="PF13499">
    <property type="entry name" value="EF-hand_7"/>
    <property type="match status" value="2"/>
</dbReference>
<evidence type="ECO:0000256" key="2">
    <source>
        <dbReference type="ARBA" id="ARBA00011245"/>
    </source>
</evidence>
<dbReference type="CDD" id="cd00051">
    <property type="entry name" value="EFh"/>
    <property type="match status" value="1"/>
</dbReference>
<dbReference type="InterPro" id="IPR008271">
    <property type="entry name" value="Ser/Thr_kinase_AS"/>
</dbReference>
<dbReference type="EC" id="2.7.11.1" evidence="3"/>
<keyword evidence="11 15" id="KW-0067">ATP-binding</keyword>
<evidence type="ECO:0000313" key="18">
    <source>
        <dbReference type="EMBL" id="CAI2386109.1"/>
    </source>
</evidence>
<gene>
    <name evidence="18" type="ORF">ECRASSUSDP1_LOCUS27712</name>
</gene>
<evidence type="ECO:0000256" key="12">
    <source>
        <dbReference type="ARBA" id="ARBA00024334"/>
    </source>
</evidence>
<dbReference type="PROSITE" id="PS50011">
    <property type="entry name" value="PROTEIN_KINASE_DOM"/>
    <property type="match status" value="1"/>
</dbReference>
<comment type="similarity">
    <text evidence="12">Belongs to the protein kinase superfamily. Ser/Thr protein kinase family. CDPK subfamily.</text>
</comment>
<dbReference type="SMART" id="SM00220">
    <property type="entry name" value="S_TKc"/>
    <property type="match status" value="1"/>
</dbReference>
<feature type="domain" description="EF-hand" evidence="17">
    <location>
        <begin position="517"/>
        <end position="552"/>
    </location>
</feature>
<feature type="domain" description="EF-hand" evidence="17">
    <location>
        <begin position="479"/>
        <end position="514"/>
    </location>
</feature>
<dbReference type="InterPro" id="IPR017441">
    <property type="entry name" value="Protein_kinase_ATP_BS"/>
</dbReference>
<organism evidence="18 19">
    <name type="scientific">Euplotes crassus</name>
    <dbReference type="NCBI Taxonomy" id="5936"/>
    <lineage>
        <taxon>Eukaryota</taxon>
        <taxon>Sar</taxon>
        <taxon>Alveolata</taxon>
        <taxon>Ciliophora</taxon>
        <taxon>Intramacronucleata</taxon>
        <taxon>Spirotrichea</taxon>
        <taxon>Hypotrichia</taxon>
        <taxon>Euplotida</taxon>
        <taxon>Euplotidae</taxon>
        <taxon>Moneuplotes</taxon>
    </lineage>
</organism>
<accession>A0AAD1Y7J8</accession>
<dbReference type="InterPro" id="IPR000719">
    <property type="entry name" value="Prot_kinase_dom"/>
</dbReference>
<dbReference type="FunFam" id="1.10.238.10:FF:000003">
    <property type="entry name" value="Calmodulin A"/>
    <property type="match status" value="1"/>
</dbReference>
<evidence type="ECO:0000256" key="4">
    <source>
        <dbReference type="ARBA" id="ARBA00022527"/>
    </source>
</evidence>
<evidence type="ECO:0000256" key="8">
    <source>
        <dbReference type="ARBA" id="ARBA00022741"/>
    </source>
</evidence>
<evidence type="ECO:0000313" key="19">
    <source>
        <dbReference type="Proteomes" id="UP001295684"/>
    </source>
</evidence>
<dbReference type="PROSITE" id="PS00018">
    <property type="entry name" value="EF_HAND_1"/>
    <property type="match status" value="3"/>
</dbReference>
<evidence type="ECO:0000256" key="6">
    <source>
        <dbReference type="ARBA" id="ARBA00022723"/>
    </source>
</evidence>
<proteinExistence type="inferred from homology"/>
<evidence type="ECO:0000256" key="3">
    <source>
        <dbReference type="ARBA" id="ARBA00012513"/>
    </source>
</evidence>
<comment type="cofactor">
    <cofactor evidence="1">
        <name>Mg(2+)</name>
        <dbReference type="ChEBI" id="CHEBI:18420"/>
    </cofactor>
</comment>
<keyword evidence="8 15" id="KW-0547">Nucleotide-binding</keyword>